<accession>A0A914CPY0</accession>
<dbReference type="PROSITE" id="PS51029">
    <property type="entry name" value="MADF"/>
    <property type="match status" value="1"/>
</dbReference>
<feature type="domain" description="MADF" evidence="2">
    <location>
        <begin position="11"/>
        <end position="97"/>
    </location>
</feature>
<evidence type="ECO:0000313" key="4">
    <source>
        <dbReference type="WBParaSite" id="ACRNAN_scaffold1259.g13649.t1"/>
    </source>
</evidence>
<name>A0A914CPY0_9BILA</name>
<feature type="region of interest" description="Disordered" evidence="1">
    <location>
        <begin position="165"/>
        <end position="228"/>
    </location>
</feature>
<dbReference type="GO" id="GO:0006357">
    <property type="term" value="P:regulation of transcription by RNA polymerase II"/>
    <property type="evidence" value="ECO:0007669"/>
    <property type="project" value="TreeGrafter"/>
</dbReference>
<evidence type="ECO:0000259" key="2">
    <source>
        <dbReference type="PROSITE" id="PS51029"/>
    </source>
</evidence>
<protein>
    <submittedName>
        <fullName evidence="4">MADF domain-containing protein</fullName>
    </submittedName>
</protein>
<keyword evidence="3" id="KW-1185">Reference proteome</keyword>
<dbReference type="InterPro" id="IPR039353">
    <property type="entry name" value="TF_Adf1"/>
</dbReference>
<proteinExistence type="predicted"/>
<feature type="compositionally biased region" description="Polar residues" evidence="1">
    <location>
        <begin position="172"/>
        <end position="195"/>
    </location>
</feature>
<dbReference type="Proteomes" id="UP000887540">
    <property type="component" value="Unplaced"/>
</dbReference>
<dbReference type="GO" id="GO:0005667">
    <property type="term" value="C:transcription regulator complex"/>
    <property type="evidence" value="ECO:0007669"/>
    <property type="project" value="TreeGrafter"/>
</dbReference>
<dbReference type="WBParaSite" id="ACRNAN_scaffold1259.g13649.t1">
    <property type="protein sequence ID" value="ACRNAN_scaffold1259.g13649.t1"/>
    <property type="gene ID" value="ACRNAN_scaffold1259.g13649"/>
</dbReference>
<evidence type="ECO:0000313" key="3">
    <source>
        <dbReference type="Proteomes" id="UP000887540"/>
    </source>
</evidence>
<dbReference type="InterPro" id="IPR006578">
    <property type="entry name" value="MADF-dom"/>
</dbReference>
<dbReference type="PANTHER" id="PTHR12243:SF60">
    <property type="entry name" value="SI:CH211-15D5.12-RELATED"/>
    <property type="match status" value="1"/>
</dbReference>
<organism evidence="3 4">
    <name type="scientific">Acrobeloides nanus</name>
    <dbReference type="NCBI Taxonomy" id="290746"/>
    <lineage>
        <taxon>Eukaryota</taxon>
        <taxon>Metazoa</taxon>
        <taxon>Ecdysozoa</taxon>
        <taxon>Nematoda</taxon>
        <taxon>Chromadorea</taxon>
        <taxon>Rhabditida</taxon>
        <taxon>Tylenchina</taxon>
        <taxon>Cephalobomorpha</taxon>
        <taxon>Cephaloboidea</taxon>
        <taxon>Cephalobidae</taxon>
        <taxon>Acrobeloides</taxon>
    </lineage>
</organism>
<sequence length="388" mass="43963">MAERPPTFNELLIQEVQRHPELYDQHHRVCTDNEERNMIWDAIASRIDGNVTGEFAKKRWLQMRDRYRKELKTALRSLTPPKWPYFEKLSWLDPYLKDTRNGSTPLNSFNVTDGNNSSNDTNFAFRDDFLDFGFGSGISTNALLENIMAVSSKVFDQRKENLNAEFSPDSAIASTSDDGEPQSHSNDARSPNLDDTGSDCGFGSAFNRSVKSDNSEQNEMNDMPGTSKVSITEGSLIDHKMLSSQLFEMANASVNEEGASGSNPFNSRLLHSRSRIRSHNPPYLVRRGGGIKVKPIQKIDEMSLSICKIPANVTEKPIATVQAYADSNTPHKESSGNILGDEWQTREWANDEDMLFARLIVIRLRKFNGRDKRVHYENLEHPIFHVCL</sequence>
<dbReference type="SMART" id="SM00595">
    <property type="entry name" value="MADF"/>
    <property type="match status" value="1"/>
</dbReference>
<evidence type="ECO:0000256" key="1">
    <source>
        <dbReference type="SAM" id="MobiDB-lite"/>
    </source>
</evidence>
<dbReference type="PANTHER" id="PTHR12243">
    <property type="entry name" value="MADF DOMAIN TRANSCRIPTION FACTOR"/>
    <property type="match status" value="1"/>
</dbReference>
<dbReference type="AlphaFoldDB" id="A0A914CPY0"/>
<reference evidence="4" key="1">
    <citation type="submission" date="2022-11" db="UniProtKB">
        <authorList>
            <consortium name="WormBaseParasite"/>
        </authorList>
    </citation>
    <scope>IDENTIFICATION</scope>
</reference>
<dbReference type="Pfam" id="PF10545">
    <property type="entry name" value="MADF_DNA_bdg"/>
    <property type="match status" value="1"/>
</dbReference>
<dbReference type="GO" id="GO:0005634">
    <property type="term" value="C:nucleus"/>
    <property type="evidence" value="ECO:0007669"/>
    <property type="project" value="TreeGrafter"/>
</dbReference>